<dbReference type="EC" id="5.2.1.8" evidence="2 5"/>
<gene>
    <name evidence="7" type="ORF">GUITHDRAFT_175442</name>
</gene>
<dbReference type="PaxDb" id="55529-EKX46579"/>
<name>L1JEL6_GUITC</name>
<dbReference type="EnsemblProtists" id="EKX46579">
    <property type="protein sequence ID" value="EKX46579"/>
    <property type="gene ID" value="GUITHDRAFT_175442"/>
</dbReference>
<dbReference type="InterPro" id="IPR001179">
    <property type="entry name" value="PPIase_FKBP_dom"/>
</dbReference>
<evidence type="ECO:0000256" key="3">
    <source>
        <dbReference type="ARBA" id="ARBA00023110"/>
    </source>
</evidence>
<dbReference type="GO" id="GO:0005737">
    <property type="term" value="C:cytoplasm"/>
    <property type="evidence" value="ECO:0007669"/>
    <property type="project" value="TreeGrafter"/>
</dbReference>
<dbReference type="SUPFAM" id="SSF54534">
    <property type="entry name" value="FKBP-like"/>
    <property type="match status" value="1"/>
</dbReference>
<dbReference type="GeneID" id="17303109"/>
<dbReference type="OrthoDB" id="1902587at2759"/>
<dbReference type="Pfam" id="PF00254">
    <property type="entry name" value="FKBP_C"/>
    <property type="match status" value="1"/>
</dbReference>
<dbReference type="eggNOG" id="KOG0544">
    <property type="taxonomic scope" value="Eukaryota"/>
</dbReference>
<reference evidence="9" key="2">
    <citation type="submission" date="2012-11" db="EMBL/GenBank/DDBJ databases">
        <authorList>
            <person name="Kuo A."/>
            <person name="Curtis B.A."/>
            <person name="Tanifuji G."/>
            <person name="Burki F."/>
            <person name="Gruber A."/>
            <person name="Irimia M."/>
            <person name="Maruyama S."/>
            <person name="Arias M.C."/>
            <person name="Ball S.G."/>
            <person name="Gile G.H."/>
            <person name="Hirakawa Y."/>
            <person name="Hopkins J.F."/>
            <person name="Rensing S.A."/>
            <person name="Schmutz J."/>
            <person name="Symeonidi A."/>
            <person name="Elias M."/>
            <person name="Eveleigh R.J."/>
            <person name="Herman E.K."/>
            <person name="Klute M.J."/>
            <person name="Nakayama T."/>
            <person name="Obornik M."/>
            <person name="Reyes-Prieto A."/>
            <person name="Armbrust E.V."/>
            <person name="Aves S.J."/>
            <person name="Beiko R.G."/>
            <person name="Coutinho P."/>
            <person name="Dacks J.B."/>
            <person name="Durnford D.G."/>
            <person name="Fast N.M."/>
            <person name="Green B.R."/>
            <person name="Grisdale C."/>
            <person name="Hempe F."/>
            <person name="Henrissat B."/>
            <person name="Hoppner M.P."/>
            <person name="Ishida K.-I."/>
            <person name="Kim E."/>
            <person name="Koreny L."/>
            <person name="Kroth P.G."/>
            <person name="Liu Y."/>
            <person name="Malik S.-B."/>
            <person name="Maier U.G."/>
            <person name="McRose D."/>
            <person name="Mock T."/>
            <person name="Neilson J.A."/>
            <person name="Onodera N.T."/>
            <person name="Poole A.M."/>
            <person name="Pritham E.J."/>
            <person name="Richards T.A."/>
            <person name="Rocap G."/>
            <person name="Roy S.W."/>
            <person name="Sarai C."/>
            <person name="Schaack S."/>
            <person name="Shirato S."/>
            <person name="Slamovits C.H."/>
            <person name="Spencer D.F."/>
            <person name="Suzuki S."/>
            <person name="Worden A.Z."/>
            <person name="Zauner S."/>
            <person name="Barry K."/>
            <person name="Bell C."/>
            <person name="Bharti A.K."/>
            <person name="Crow J.A."/>
            <person name="Grimwood J."/>
            <person name="Kramer R."/>
            <person name="Lindquist E."/>
            <person name="Lucas S."/>
            <person name="Salamov A."/>
            <person name="McFadden G.I."/>
            <person name="Lane C.E."/>
            <person name="Keeling P.J."/>
            <person name="Gray M.W."/>
            <person name="Grigoriev I.V."/>
            <person name="Archibald J.M."/>
        </authorList>
    </citation>
    <scope>NUCLEOTIDE SEQUENCE</scope>
    <source>
        <strain evidence="9">CCMP2712</strain>
    </source>
</reference>
<keyword evidence="4 5" id="KW-0413">Isomerase</keyword>
<dbReference type="HOGENOM" id="CLU_013615_12_1_1"/>
<sequence length="121" mass="13407">MGITVESIQAGDGKHYPSKRQTVTLHYVGYLDRAGEHKFDSTWDRGPIDPKTKKPAGRPFKFRIHSGQVVKGWDEGVSQLSLGEKARITMTADYAYGERGIPGLIPPNATLYLEVTLIAIH</sequence>
<dbReference type="STRING" id="905079.L1JEL6"/>
<dbReference type="EMBL" id="JH992994">
    <property type="protein sequence ID" value="EKX46579.1"/>
    <property type="molecule type" value="Genomic_DNA"/>
</dbReference>
<organism evidence="7">
    <name type="scientific">Guillardia theta (strain CCMP2712)</name>
    <name type="common">Cryptophyte</name>
    <dbReference type="NCBI Taxonomy" id="905079"/>
    <lineage>
        <taxon>Eukaryota</taxon>
        <taxon>Cryptophyceae</taxon>
        <taxon>Pyrenomonadales</taxon>
        <taxon>Geminigeraceae</taxon>
        <taxon>Guillardia</taxon>
    </lineage>
</organism>
<keyword evidence="3 5" id="KW-0697">Rotamase</keyword>
<feature type="domain" description="PPIase FKBP-type" evidence="6">
    <location>
        <begin position="20"/>
        <end position="121"/>
    </location>
</feature>
<accession>L1JEL6</accession>
<dbReference type="OMA" id="HDEICVE"/>
<keyword evidence="9" id="KW-1185">Reference proteome</keyword>
<evidence type="ECO:0000313" key="9">
    <source>
        <dbReference type="Proteomes" id="UP000011087"/>
    </source>
</evidence>
<dbReference type="RefSeq" id="XP_005833559.1">
    <property type="nucleotide sequence ID" value="XM_005833502.1"/>
</dbReference>
<dbReference type="KEGG" id="gtt:GUITHDRAFT_175442"/>
<evidence type="ECO:0000256" key="5">
    <source>
        <dbReference type="PROSITE-ProRule" id="PRU00277"/>
    </source>
</evidence>
<dbReference type="InterPro" id="IPR046357">
    <property type="entry name" value="PPIase_dom_sf"/>
</dbReference>
<dbReference type="PANTHER" id="PTHR10516:SF443">
    <property type="entry name" value="FK506-BINDING PROTEIN 59-RELATED"/>
    <property type="match status" value="1"/>
</dbReference>
<dbReference type="InterPro" id="IPR050689">
    <property type="entry name" value="FKBP-type_PPIase"/>
</dbReference>
<dbReference type="Proteomes" id="UP000011087">
    <property type="component" value="Unassembled WGS sequence"/>
</dbReference>
<dbReference type="PANTHER" id="PTHR10516">
    <property type="entry name" value="PEPTIDYL-PROLYL CIS-TRANS ISOMERASE"/>
    <property type="match status" value="1"/>
</dbReference>
<dbReference type="Gene3D" id="3.10.50.40">
    <property type="match status" value="1"/>
</dbReference>
<dbReference type="PROSITE" id="PS50059">
    <property type="entry name" value="FKBP_PPIASE"/>
    <property type="match status" value="1"/>
</dbReference>
<dbReference type="GO" id="GO:0003755">
    <property type="term" value="F:peptidyl-prolyl cis-trans isomerase activity"/>
    <property type="evidence" value="ECO:0007669"/>
    <property type="project" value="UniProtKB-KW"/>
</dbReference>
<proteinExistence type="predicted"/>
<evidence type="ECO:0000256" key="2">
    <source>
        <dbReference type="ARBA" id="ARBA00013194"/>
    </source>
</evidence>
<evidence type="ECO:0000313" key="8">
    <source>
        <dbReference type="EnsemblProtists" id="EKX46579"/>
    </source>
</evidence>
<reference evidence="8" key="3">
    <citation type="submission" date="2016-03" db="UniProtKB">
        <authorList>
            <consortium name="EnsemblProtists"/>
        </authorList>
    </citation>
    <scope>IDENTIFICATION</scope>
</reference>
<dbReference type="FunFam" id="3.10.50.40:FF:000006">
    <property type="entry name" value="Peptidyl-prolyl cis-trans isomerase"/>
    <property type="match status" value="1"/>
</dbReference>
<evidence type="ECO:0000259" key="6">
    <source>
        <dbReference type="PROSITE" id="PS50059"/>
    </source>
</evidence>
<dbReference type="AlphaFoldDB" id="L1JEL6"/>
<reference evidence="7 9" key="1">
    <citation type="journal article" date="2012" name="Nature">
        <title>Algal genomes reveal evolutionary mosaicism and the fate of nucleomorphs.</title>
        <authorList>
            <consortium name="DOE Joint Genome Institute"/>
            <person name="Curtis B.A."/>
            <person name="Tanifuji G."/>
            <person name="Burki F."/>
            <person name="Gruber A."/>
            <person name="Irimia M."/>
            <person name="Maruyama S."/>
            <person name="Arias M.C."/>
            <person name="Ball S.G."/>
            <person name="Gile G.H."/>
            <person name="Hirakawa Y."/>
            <person name="Hopkins J.F."/>
            <person name="Kuo A."/>
            <person name="Rensing S.A."/>
            <person name="Schmutz J."/>
            <person name="Symeonidi A."/>
            <person name="Elias M."/>
            <person name="Eveleigh R.J."/>
            <person name="Herman E.K."/>
            <person name="Klute M.J."/>
            <person name="Nakayama T."/>
            <person name="Obornik M."/>
            <person name="Reyes-Prieto A."/>
            <person name="Armbrust E.V."/>
            <person name="Aves S.J."/>
            <person name="Beiko R.G."/>
            <person name="Coutinho P."/>
            <person name="Dacks J.B."/>
            <person name="Durnford D.G."/>
            <person name="Fast N.M."/>
            <person name="Green B.R."/>
            <person name="Grisdale C.J."/>
            <person name="Hempel F."/>
            <person name="Henrissat B."/>
            <person name="Hoppner M.P."/>
            <person name="Ishida K."/>
            <person name="Kim E."/>
            <person name="Koreny L."/>
            <person name="Kroth P.G."/>
            <person name="Liu Y."/>
            <person name="Malik S.B."/>
            <person name="Maier U.G."/>
            <person name="McRose D."/>
            <person name="Mock T."/>
            <person name="Neilson J.A."/>
            <person name="Onodera N.T."/>
            <person name="Poole A.M."/>
            <person name="Pritham E.J."/>
            <person name="Richards T.A."/>
            <person name="Rocap G."/>
            <person name="Roy S.W."/>
            <person name="Sarai C."/>
            <person name="Schaack S."/>
            <person name="Shirato S."/>
            <person name="Slamovits C.H."/>
            <person name="Spencer D.F."/>
            <person name="Suzuki S."/>
            <person name="Worden A.Z."/>
            <person name="Zauner S."/>
            <person name="Barry K."/>
            <person name="Bell C."/>
            <person name="Bharti A.K."/>
            <person name="Crow J.A."/>
            <person name="Grimwood J."/>
            <person name="Kramer R."/>
            <person name="Lindquist E."/>
            <person name="Lucas S."/>
            <person name="Salamov A."/>
            <person name="McFadden G.I."/>
            <person name="Lane C.E."/>
            <person name="Keeling P.J."/>
            <person name="Gray M.W."/>
            <person name="Grigoriev I.V."/>
            <person name="Archibald J.M."/>
        </authorList>
    </citation>
    <scope>NUCLEOTIDE SEQUENCE</scope>
    <source>
        <strain evidence="7 9">CCMP2712</strain>
    </source>
</reference>
<comment type="catalytic activity">
    <reaction evidence="1 5">
        <text>[protein]-peptidylproline (omega=180) = [protein]-peptidylproline (omega=0)</text>
        <dbReference type="Rhea" id="RHEA:16237"/>
        <dbReference type="Rhea" id="RHEA-COMP:10747"/>
        <dbReference type="Rhea" id="RHEA-COMP:10748"/>
        <dbReference type="ChEBI" id="CHEBI:83833"/>
        <dbReference type="ChEBI" id="CHEBI:83834"/>
        <dbReference type="EC" id="5.2.1.8"/>
    </reaction>
</comment>
<evidence type="ECO:0000313" key="7">
    <source>
        <dbReference type="EMBL" id="EKX46579.1"/>
    </source>
</evidence>
<evidence type="ECO:0000256" key="1">
    <source>
        <dbReference type="ARBA" id="ARBA00000971"/>
    </source>
</evidence>
<protein>
    <recommendedName>
        <fullName evidence="2 5">peptidylprolyl isomerase</fullName>
        <ecNumber evidence="2 5">5.2.1.8</ecNumber>
    </recommendedName>
</protein>
<evidence type="ECO:0000256" key="4">
    <source>
        <dbReference type="ARBA" id="ARBA00023235"/>
    </source>
</evidence>